<dbReference type="AlphaFoldDB" id="T0GD09"/>
<dbReference type="InterPro" id="IPR050266">
    <property type="entry name" value="AB_hydrolase_sf"/>
</dbReference>
<dbReference type="GO" id="GO:0016020">
    <property type="term" value="C:membrane"/>
    <property type="evidence" value="ECO:0007669"/>
    <property type="project" value="TreeGrafter"/>
</dbReference>
<dbReference type="Proteomes" id="UP000015524">
    <property type="component" value="Unassembled WGS sequence"/>
</dbReference>
<dbReference type="PANTHER" id="PTHR43798">
    <property type="entry name" value="MONOACYLGLYCEROL LIPASE"/>
    <property type="match status" value="1"/>
</dbReference>
<dbReference type="SUPFAM" id="SSF53474">
    <property type="entry name" value="alpha/beta-Hydrolases"/>
    <property type="match status" value="1"/>
</dbReference>
<dbReference type="PANTHER" id="PTHR43798:SF31">
    <property type="entry name" value="AB HYDROLASE SUPERFAMILY PROTEIN YCLE"/>
    <property type="match status" value="1"/>
</dbReference>
<dbReference type="InterPro" id="IPR000073">
    <property type="entry name" value="AB_hydrolase_1"/>
</dbReference>
<evidence type="ECO:0000256" key="1">
    <source>
        <dbReference type="ARBA" id="ARBA00022801"/>
    </source>
</evidence>
<dbReference type="OrthoDB" id="9791366at2"/>
<accession>T0GD09</accession>
<dbReference type="PATRIC" id="fig|1114964.3.peg.3810"/>
<dbReference type="Gene3D" id="3.40.50.1820">
    <property type="entry name" value="alpha/beta hydrolase"/>
    <property type="match status" value="1"/>
</dbReference>
<dbReference type="GO" id="GO:0016787">
    <property type="term" value="F:hydrolase activity"/>
    <property type="evidence" value="ECO:0007669"/>
    <property type="project" value="UniProtKB-KW"/>
</dbReference>
<sequence>MSGYTDGFWWSPDGLRLHYRDYAGGGEGRPPLLCLPGLTRNARDFEPLAERLAGDWRLICPDMRGRAESAYAKDPMTYVPLIYLQDIGRLLADLAVTRFVAIGTSLGGIIAMLVAATHREWLAGALLNDVGPTLENAGLARIRTYVGMGQSHPSWVHAARALEESNRDIYPAYDLQQWIAMAKRLYRLNSAGRVVLDYDMRVAEPLRLTGGEEAAPDMWPVMAAFRGIPTQILRGERSDLLSDATARRMIAEIGEGAELTVVPNVGHAPALDEPESVAAIDRLLSRVLHG</sequence>
<protein>
    <submittedName>
        <fullName evidence="3">Alpha/beta hydrolase</fullName>
    </submittedName>
</protein>
<keyword evidence="4" id="KW-1185">Reference proteome</keyword>
<feature type="domain" description="AB hydrolase-1" evidence="2">
    <location>
        <begin position="32"/>
        <end position="279"/>
    </location>
</feature>
<dbReference type="EMBL" id="ATIB01000085">
    <property type="protein sequence ID" value="EQA97912.1"/>
    <property type="molecule type" value="Genomic_DNA"/>
</dbReference>
<dbReference type="InterPro" id="IPR029058">
    <property type="entry name" value="AB_hydrolase_fold"/>
</dbReference>
<gene>
    <name evidence="3" type="ORF">L485_19405</name>
</gene>
<dbReference type="Pfam" id="PF12697">
    <property type="entry name" value="Abhydrolase_6"/>
    <property type="match status" value="1"/>
</dbReference>
<evidence type="ECO:0000313" key="3">
    <source>
        <dbReference type="EMBL" id="EQA97912.1"/>
    </source>
</evidence>
<comment type="caution">
    <text evidence="3">The sequence shown here is derived from an EMBL/GenBank/DDBJ whole genome shotgun (WGS) entry which is preliminary data.</text>
</comment>
<keyword evidence="1 3" id="KW-0378">Hydrolase</keyword>
<proteinExistence type="predicted"/>
<dbReference type="eggNOG" id="COG0596">
    <property type="taxonomic scope" value="Bacteria"/>
</dbReference>
<evidence type="ECO:0000313" key="4">
    <source>
        <dbReference type="Proteomes" id="UP000015524"/>
    </source>
</evidence>
<organism evidence="3 4">
    <name type="scientific">Sphingobium baderi LL03</name>
    <dbReference type="NCBI Taxonomy" id="1114964"/>
    <lineage>
        <taxon>Bacteria</taxon>
        <taxon>Pseudomonadati</taxon>
        <taxon>Pseudomonadota</taxon>
        <taxon>Alphaproteobacteria</taxon>
        <taxon>Sphingomonadales</taxon>
        <taxon>Sphingomonadaceae</taxon>
        <taxon>Sphingobium</taxon>
    </lineage>
</organism>
<dbReference type="RefSeq" id="WP_021246425.1">
    <property type="nucleotide sequence ID" value="NZ_ATIB01000085.1"/>
</dbReference>
<reference evidence="3 4" key="1">
    <citation type="journal article" date="2013" name="Genome Announc.">
        <title>Draft Genome Sequence of a Hexachlorocyclohexane-Degrading Bacterium, Sphingobium baderi Strain LL03T.</title>
        <authorList>
            <person name="Kaur J."/>
            <person name="Verma H."/>
            <person name="Tripathi C."/>
            <person name="Khurana J.P."/>
            <person name="Lal R."/>
        </authorList>
    </citation>
    <scope>NUCLEOTIDE SEQUENCE [LARGE SCALE GENOMIC DNA]</scope>
    <source>
        <strain evidence="3 4">LL03</strain>
    </source>
</reference>
<name>T0GD09_9SPHN</name>
<evidence type="ECO:0000259" key="2">
    <source>
        <dbReference type="Pfam" id="PF12697"/>
    </source>
</evidence>